<comment type="subcellular location">
    <subcellularLocation>
        <location evidence="1">Host cell</location>
    </subcellularLocation>
    <subcellularLocation>
        <location evidence="2">Secreted</location>
    </subcellularLocation>
</comment>
<dbReference type="PROSITE" id="PS50994">
    <property type="entry name" value="INTEGRASE"/>
    <property type="match status" value="1"/>
</dbReference>
<dbReference type="VEuPathDB" id="FungiDB:PC110_g5568"/>
<dbReference type="VEuPathDB" id="FungiDB:PC110_g14984"/>
<dbReference type="EMBL" id="RCMG01000090">
    <property type="protein sequence ID" value="KAG2864011.1"/>
    <property type="molecule type" value="Genomic_DNA"/>
</dbReference>
<dbReference type="AlphaFoldDB" id="A0A8T0ZNR0"/>
<dbReference type="GO" id="GO:0003676">
    <property type="term" value="F:nucleic acid binding"/>
    <property type="evidence" value="ECO:0007669"/>
    <property type="project" value="InterPro"/>
</dbReference>
<organism evidence="6 7">
    <name type="scientific">Phytophthora cactorum</name>
    <dbReference type="NCBI Taxonomy" id="29920"/>
    <lineage>
        <taxon>Eukaryota</taxon>
        <taxon>Sar</taxon>
        <taxon>Stramenopiles</taxon>
        <taxon>Oomycota</taxon>
        <taxon>Peronosporomycetes</taxon>
        <taxon>Peronosporales</taxon>
        <taxon>Peronosporaceae</taxon>
        <taxon>Phytophthora</taxon>
    </lineage>
</organism>
<evidence type="ECO:0000256" key="3">
    <source>
        <dbReference type="ARBA" id="ARBA00022525"/>
    </source>
</evidence>
<dbReference type="InterPro" id="IPR036397">
    <property type="entry name" value="RNaseH_sf"/>
</dbReference>
<proteinExistence type="predicted"/>
<dbReference type="Gene3D" id="3.30.420.10">
    <property type="entry name" value="Ribonuclease H-like superfamily/Ribonuclease H"/>
    <property type="match status" value="1"/>
</dbReference>
<dbReference type="SUPFAM" id="SSF53098">
    <property type="entry name" value="Ribonuclease H-like"/>
    <property type="match status" value="1"/>
</dbReference>
<dbReference type="InterPro" id="IPR056924">
    <property type="entry name" value="SH3_Tf2-1"/>
</dbReference>
<accession>A0A8T0ZNR0</accession>
<dbReference type="InterPro" id="IPR050951">
    <property type="entry name" value="Retrovirus_Pol_polyprotein"/>
</dbReference>
<reference evidence="6" key="1">
    <citation type="submission" date="2018-10" db="EMBL/GenBank/DDBJ databases">
        <title>Effector identification in a new, highly contiguous assembly of the strawberry crown rot pathogen Phytophthora cactorum.</title>
        <authorList>
            <person name="Armitage A.D."/>
            <person name="Nellist C.F."/>
            <person name="Bates H."/>
            <person name="Vickerstaff R.J."/>
            <person name="Harrison R.J."/>
        </authorList>
    </citation>
    <scope>NUCLEOTIDE SEQUENCE</scope>
    <source>
        <strain evidence="6">15-7</strain>
    </source>
</reference>
<sequence length="461" mass="50793">MVHLDAVPAEVTAVQAARLFVDMVFKYHGMPLDIVSDRDPRFTARVWQEVVTLLGTQLSMSTADHPQTDGQTERVNRVLGDLLKSYAHSFQQWIDCLPMAEFAINNSLHASTGHTPFYVNAMRHPRLPSMLRMVASSLSGGGSKVASEQAMTTRRQAASRSWNETTDKNYGSVQGTDTATKNNTSVQGTDGAQAGPAAEKNPVLNKPFSTQAMDFVQRRQAVIRFVQDAIAASVDRQKLNADNGDRGNTNEFKKRSLVLLATSNLPRYAVLDFGASKLATRFIGPFTVLERHGNAYTLDIPSSMRLHPTFYVGRLKPYTQHEPPNLDGSQRTTKRQRKVYLPNTSPQAAILTTRQRGLSPVFGSLCDTPLFPLKYEWKFSPFSPRGKMVKLFCAIVGVAESAFSVRVDENDSVDELKDAIKAKNSDDPTLKNVAAKNLRLFLAKEGDATSLKAALVGSEVV</sequence>
<evidence type="ECO:0000256" key="4">
    <source>
        <dbReference type="SAM" id="MobiDB-lite"/>
    </source>
</evidence>
<evidence type="ECO:0000256" key="1">
    <source>
        <dbReference type="ARBA" id="ARBA00004340"/>
    </source>
</evidence>
<dbReference type="PANTHER" id="PTHR37984">
    <property type="entry name" value="PROTEIN CBG26694"/>
    <property type="match status" value="1"/>
</dbReference>
<evidence type="ECO:0000259" key="5">
    <source>
        <dbReference type="PROSITE" id="PS50994"/>
    </source>
</evidence>
<dbReference type="InterPro" id="IPR001584">
    <property type="entry name" value="Integrase_cat-core"/>
</dbReference>
<keyword evidence="3" id="KW-0964">Secreted</keyword>
<feature type="domain" description="Integrase catalytic" evidence="5">
    <location>
        <begin position="1"/>
        <end position="124"/>
    </location>
</feature>
<evidence type="ECO:0000313" key="6">
    <source>
        <dbReference type="EMBL" id="KAG2864011.1"/>
    </source>
</evidence>
<protein>
    <recommendedName>
        <fullName evidence="5">Integrase catalytic domain-containing protein</fullName>
    </recommendedName>
</protein>
<dbReference type="GO" id="GO:0005576">
    <property type="term" value="C:extracellular region"/>
    <property type="evidence" value="ECO:0007669"/>
    <property type="project" value="UniProtKB-SubCell"/>
</dbReference>
<dbReference type="Proteomes" id="UP000735874">
    <property type="component" value="Unassembled WGS sequence"/>
</dbReference>
<dbReference type="InterPro" id="IPR045379">
    <property type="entry name" value="Crinkler_N"/>
</dbReference>
<name>A0A8T0ZNR0_9STRA</name>
<feature type="compositionally biased region" description="Polar residues" evidence="4">
    <location>
        <begin position="149"/>
        <end position="190"/>
    </location>
</feature>
<dbReference type="GO" id="GO:0015074">
    <property type="term" value="P:DNA integration"/>
    <property type="evidence" value="ECO:0007669"/>
    <property type="project" value="InterPro"/>
</dbReference>
<dbReference type="Pfam" id="PF24626">
    <property type="entry name" value="SH3_Tf2-1"/>
    <property type="match status" value="1"/>
</dbReference>
<dbReference type="GO" id="GO:0043657">
    <property type="term" value="C:host cell"/>
    <property type="evidence" value="ECO:0007669"/>
    <property type="project" value="UniProtKB-SubCell"/>
</dbReference>
<evidence type="ECO:0000313" key="7">
    <source>
        <dbReference type="Proteomes" id="UP000735874"/>
    </source>
</evidence>
<dbReference type="InterPro" id="IPR012337">
    <property type="entry name" value="RNaseH-like_sf"/>
</dbReference>
<comment type="caution">
    <text evidence="6">The sequence shown here is derived from an EMBL/GenBank/DDBJ whole genome shotgun (WGS) entry which is preliminary data.</text>
</comment>
<feature type="region of interest" description="Disordered" evidence="4">
    <location>
        <begin position="141"/>
        <end position="203"/>
    </location>
</feature>
<dbReference type="PANTHER" id="PTHR37984:SF5">
    <property type="entry name" value="PROTEIN NYNRIN-LIKE"/>
    <property type="match status" value="1"/>
</dbReference>
<dbReference type="Pfam" id="PF20147">
    <property type="entry name" value="Crinkler"/>
    <property type="match status" value="1"/>
</dbReference>
<gene>
    <name evidence="6" type="ORF">PC113_g4952</name>
</gene>
<evidence type="ECO:0000256" key="2">
    <source>
        <dbReference type="ARBA" id="ARBA00004613"/>
    </source>
</evidence>